<dbReference type="InterPro" id="IPR002048">
    <property type="entry name" value="EF_hand_dom"/>
</dbReference>
<feature type="compositionally biased region" description="Low complexity" evidence="3">
    <location>
        <begin position="52"/>
        <end position="63"/>
    </location>
</feature>
<dbReference type="GO" id="GO:0005509">
    <property type="term" value="F:calcium ion binding"/>
    <property type="evidence" value="ECO:0007669"/>
    <property type="project" value="InterPro"/>
</dbReference>
<feature type="domain" description="EF-hand" evidence="4">
    <location>
        <begin position="195"/>
        <end position="230"/>
    </location>
</feature>
<dbReference type="SMART" id="SM00054">
    <property type="entry name" value="EFh"/>
    <property type="match status" value="3"/>
</dbReference>
<evidence type="ECO:0000256" key="1">
    <source>
        <dbReference type="ARBA" id="ARBA00022737"/>
    </source>
</evidence>
<evidence type="ECO:0000256" key="3">
    <source>
        <dbReference type="SAM" id="MobiDB-lite"/>
    </source>
</evidence>
<evidence type="ECO:0000313" key="5">
    <source>
        <dbReference type="EMBL" id="KAJ6259815.1"/>
    </source>
</evidence>
<evidence type="ECO:0000259" key="4">
    <source>
        <dbReference type="PROSITE" id="PS50222"/>
    </source>
</evidence>
<organism evidence="5 6">
    <name type="scientific">Drechslerella dactyloides</name>
    <name type="common">Nematode-trapping fungus</name>
    <name type="synonym">Arthrobotrys dactyloides</name>
    <dbReference type="NCBI Taxonomy" id="74499"/>
    <lineage>
        <taxon>Eukaryota</taxon>
        <taxon>Fungi</taxon>
        <taxon>Dikarya</taxon>
        <taxon>Ascomycota</taxon>
        <taxon>Pezizomycotina</taxon>
        <taxon>Orbiliomycetes</taxon>
        <taxon>Orbiliales</taxon>
        <taxon>Orbiliaceae</taxon>
        <taxon>Drechslerella</taxon>
    </lineage>
</organism>
<feature type="compositionally biased region" description="Low complexity" evidence="3">
    <location>
        <begin position="89"/>
        <end position="110"/>
    </location>
</feature>
<feature type="domain" description="EF-hand" evidence="4">
    <location>
        <begin position="231"/>
        <end position="263"/>
    </location>
</feature>
<dbReference type="PROSITE" id="PS50222">
    <property type="entry name" value="EF_HAND_2"/>
    <property type="match status" value="3"/>
</dbReference>
<name>A0AAD6IYC4_DREDA</name>
<feature type="domain" description="EF-hand" evidence="4">
    <location>
        <begin position="116"/>
        <end position="151"/>
    </location>
</feature>
<dbReference type="FunFam" id="1.10.238.10:FF:000001">
    <property type="entry name" value="Calmodulin 1"/>
    <property type="match status" value="1"/>
</dbReference>
<sequence length="263" mass="28423">MFATSVAQSSKPQPPNPRSRRPAQQQSAASSSQAPPTGPVTSIAAQKQPQRSHSPSGVAGSSSRQMPGGASSTGVLFGRSTIGGGTAGVGSAAGSHHQQHQHQSNGGAAARELSEEQREEINEAFGLFDMDKDQRIDFHELKVALRALGFEDIPKSELLNILHRYQAPTSGNSSRLLIGRDDFITVATQKMLNRDPLEEIRRAYTMFDEDGKGGISIADLRRIAKDIGENLEEDEIRAMIEEFDLDGDGLINEQEFIAICRGE</sequence>
<dbReference type="PROSITE" id="PS00018">
    <property type="entry name" value="EF_HAND_1"/>
    <property type="match status" value="2"/>
</dbReference>
<reference evidence="5" key="1">
    <citation type="submission" date="2023-01" db="EMBL/GenBank/DDBJ databases">
        <title>The chitinases involved in constricting ring structure development in the nematode-trapping fungus Drechslerella dactyloides.</title>
        <authorList>
            <person name="Wang R."/>
            <person name="Zhang L."/>
            <person name="Tang P."/>
            <person name="Li S."/>
            <person name="Liang L."/>
        </authorList>
    </citation>
    <scope>NUCLEOTIDE SEQUENCE</scope>
    <source>
        <strain evidence="5">YMF1.00031</strain>
    </source>
</reference>
<feature type="region of interest" description="Disordered" evidence="3">
    <location>
        <begin position="1"/>
        <end position="117"/>
    </location>
</feature>
<keyword evidence="1" id="KW-0677">Repeat</keyword>
<keyword evidence="6" id="KW-1185">Reference proteome</keyword>
<dbReference type="Proteomes" id="UP001221413">
    <property type="component" value="Unassembled WGS sequence"/>
</dbReference>
<gene>
    <name evidence="5" type="ORF">Dda_5457</name>
</gene>
<comment type="caution">
    <text evidence="5">The sequence shown here is derived from an EMBL/GenBank/DDBJ whole genome shotgun (WGS) entry which is preliminary data.</text>
</comment>
<dbReference type="Pfam" id="PF13405">
    <property type="entry name" value="EF-hand_6"/>
    <property type="match status" value="1"/>
</dbReference>
<dbReference type="InterPro" id="IPR018247">
    <property type="entry name" value="EF_Hand_1_Ca_BS"/>
</dbReference>
<dbReference type="AlphaFoldDB" id="A0AAD6IYC4"/>
<dbReference type="CDD" id="cd00051">
    <property type="entry name" value="EFh"/>
    <property type="match status" value="1"/>
</dbReference>
<feature type="compositionally biased region" description="Polar residues" evidence="3">
    <location>
        <begin position="39"/>
        <end position="51"/>
    </location>
</feature>
<keyword evidence="2" id="KW-0106">Calcium</keyword>
<dbReference type="SUPFAM" id="SSF47473">
    <property type="entry name" value="EF-hand"/>
    <property type="match status" value="1"/>
</dbReference>
<dbReference type="Gene3D" id="1.10.238.10">
    <property type="entry name" value="EF-hand"/>
    <property type="match status" value="2"/>
</dbReference>
<dbReference type="EMBL" id="JAQGDS010000006">
    <property type="protein sequence ID" value="KAJ6259815.1"/>
    <property type="molecule type" value="Genomic_DNA"/>
</dbReference>
<accession>A0AAD6IYC4</accession>
<dbReference type="Pfam" id="PF13499">
    <property type="entry name" value="EF-hand_7"/>
    <property type="match status" value="1"/>
</dbReference>
<protein>
    <submittedName>
        <fullName evidence="5">Caltractin</fullName>
    </submittedName>
</protein>
<evidence type="ECO:0000256" key="2">
    <source>
        <dbReference type="ARBA" id="ARBA00022837"/>
    </source>
</evidence>
<dbReference type="PANTHER" id="PTHR23050">
    <property type="entry name" value="CALCIUM BINDING PROTEIN"/>
    <property type="match status" value="1"/>
</dbReference>
<dbReference type="InterPro" id="IPR050145">
    <property type="entry name" value="Centrin_CML-like"/>
</dbReference>
<dbReference type="InterPro" id="IPR011992">
    <property type="entry name" value="EF-hand-dom_pair"/>
</dbReference>
<proteinExistence type="predicted"/>
<feature type="compositionally biased region" description="Low complexity" evidence="3">
    <location>
        <begin position="22"/>
        <end position="35"/>
    </location>
</feature>
<evidence type="ECO:0000313" key="6">
    <source>
        <dbReference type="Proteomes" id="UP001221413"/>
    </source>
</evidence>